<dbReference type="KEGG" id="mind:mvi_48930"/>
<name>A0A0J6QUQ2_9HYPH</name>
<evidence type="ECO:0008006" key="6">
    <source>
        <dbReference type="Google" id="ProtNLM"/>
    </source>
</evidence>
<organism evidence="2 5">
    <name type="scientific">Methylobacterium indicum</name>
    <dbReference type="NCBI Taxonomy" id="1775910"/>
    <lineage>
        <taxon>Bacteria</taxon>
        <taxon>Pseudomonadati</taxon>
        <taxon>Pseudomonadota</taxon>
        <taxon>Alphaproteobacteria</taxon>
        <taxon>Hyphomicrobiales</taxon>
        <taxon>Methylobacteriaceae</taxon>
        <taxon>Methylobacterium</taxon>
    </lineage>
</organism>
<evidence type="ECO:0000313" key="5">
    <source>
        <dbReference type="Proteomes" id="UP000663508"/>
    </source>
</evidence>
<proteinExistence type="predicted"/>
<dbReference type="AlphaFoldDB" id="A0A0J6QUQ2"/>
<protein>
    <recommendedName>
        <fullName evidence="6">Stress-induced protein</fullName>
    </recommendedName>
</protein>
<reference evidence="2" key="2">
    <citation type="submission" date="2020-11" db="EMBL/GenBank/DDBJ databases">
        <title>Complete genome sequence of a novel pathogenic Methylobacterium strain isolated from rice in Vietnam.</title>
        <authorList>
            <person name="Lai K."/>
            <person name="Okazaki S."/>
            <person name="Higashi K."/>
            <person name="Mori H."/>
            <person name="Toyoda A."/>
            <person name="Kurokawa K."/>
        </authorList>
    </citation>
    <scope>NUCLEOTIDE SEQUENCE</scope>
    <source>
        <strain evidence="2">VL1</strain>
    </source>
</reference>
<feature type="region of interest" description="Disordered" evidence="1">
    <location>
        <begin position="1"/>
        <end position="59"/>
    </location>
</feature>
<dbReference type="EMBL" id="JTHG01000343">
    <property type="protein sequence ID" value="KMO12978.1"/>
    <property type="molecule type" value="Genomic_DNA"/>
</dbReference>
<dbReference type="EMBL" id="AP024145">
    <property type="protein sequence ID" value="BCM86432.1"/>
    <property type="molecule type" value="Genomic_DNA"/>
</dbReference>
<accession>A0A0J6QUQ2</accession>
<evidence type="ECO:0000256" key="1">
    <source>
        <dbReference type="SAM" id="MobiDB-lite"/>
    </source>
</evidence>
<evidence type="ECO:0000313" key="3">
    <source>
        <dbReference type="EMBL" id="KMO12978.1"/>
    </source>
</evidence>
<dbReference type="Proteomes" id="UP000663508">
    <property type="component" value="Chromosome"/>
</dbReference>
<evidence type="ECO:0000313" key="4">
    <source>
        <dbReference type="Proteomes" id="UP000036471"/>
    </source>
</evidence>
<keyword evidence="4" id="KW-1185">Reference proteome</keyword>
<dbReference type="Proteomes" id="UP000036471">
    <property type="component" value="Unassembled WGS sequence"/>
</dbReference>
<dbReference type="RefSeq" id="WP_048427982.1">
    <property type="nucleotide sequence ID" value="NZ_AP024145.1"/>
</dbReference>
<feature type="compositionally biased region" description="Basic and acidic residues" evidence="1">
    <location>
        <begin position="44"/>
        <end position="59"/>
    </location>
</feature>
<sequence>MAQQRDPFLVKAHGAAGAQPRNEDGSQGREIPSFGSSGATSEMPAHHSERDDAVRPDHG</sequence>
<gene>
    <name evidence="2" type="ORF">mvi_48930</name>
    <name evidence="3" type="ORF">QR79_27875</name>
</gene>
<evidence type="ECO:0000313" key="2">
    <source>
        <dbReference type="EMBL" id="BCM86432.1"/>
    </source>
</evidence>
<reference evidence="3 4" key="1">
    <citation type="submission" date="2014-11" db="EMBL/GenBank/DDBJ databases">
        <title>Comparative genomics of Methylobacterium species.</title>
        <authorList>
            <person name="Chaudhry V."/>
            <person name="Patil P.B."/>
        </authorList>
    </citation>
    <scope>NUCLEOTIDE SEQUENCE [LARGE SCALE GENOMIC DNA]</scope>
    <source>
        <strain evidence="3 4">SE3.6</strain>
    </source>
</reference>